<dbReference type="OrthoDB" id="7342392at2"/>
<dbReference type="InterPro" id="IPR050765">
    <property type="entry name" value="Riboflavin_Biosynth_HTPR"/>
</dbReference>
<feature type="domain" description="Bacterial bifunctional deaminase-reductase C-terminal" evidence="1">
    <location>
        <begin position="2"/>
        <end position="196"/>
    </location>
</feature>
<dbReference type="PANTHER" id="PTHR38011:SF2">
    <property type="entry name" value="BIFUNCTIONAL DEAMINASE-REDUCTASE DOMAIN PROTEIN"/>
    <property type="match status" value="1"/>
</dbReference>
<reference evidence="2 3" key="1">
    <citation type="submission" date="2018-06" db="EMBL/GenBank/DDBJ databases">
        <title>Genomic Encyclopedia of Type Strains, Phase IV (KMG-IV): sequencing the most valuable type-strain genomes for metagenomic binning, comparative biology and taxonomic classification.</title>
        <authorList>
            <person name="Goeker M."/>
        </authorList>
    </citation>
    <scope>NUCLEOTIDE SEQUENCE [LARGE SCALE GENOMIC DNA]</scope>
    <source>
        <strain evidence="2 3">DSM 26720</strain>
    </source>
</reference>
<dbReference type="Pfam" id="PF01872">
    <property type="entry name" value="RibD_C"/>
    <property type="match status" value="1"/>
</dbReference>
<dbReference type="GO" id="GO:0008703">
    <property type="term" value="F:5-amino-6-(5-phosphoribosylamino)uracil reductase activity"/>
    <property type="evidence" value="ECO:0007669"/>
    <property type="project" value="InterPro"/>
</dbReference>
<dbReference type="RefSeq" id="WP_111573841.1">
    <property type="nucleotide sequence ID" value="NZ_JBHEEY010000001.1"/>
</dbReference>
<organism evidence="2 3">
    <name type="scientific">Falsochrobactrum ovis</name>
    <dbReference type="NCBI Taxonomy" id="1293442"/>
    <lineage>
        <taxon>Bacteria</taxon>
        <taxon>Pseudomonadati</taxon>
        <taxon>Pseudomonadota</taxon>
        <taxon>Alphaproteobacteria</taxon>
        <taxon>Hyphomicrobiales</taxon>
        <taxon>Brucellaceae</taxon>
        <taxon>Falsochrobactrum</taxon>
    </lineage>
</organism>
<dbReference type="PANTHER" id="PTHR38011">
    <property type="entry name" value="DIHYDROFOLATE REDUCTASE FAMILY PROTEIN (AFU_ORTHOLOGUE AFUA_8G06820)"/>
    <property type="match status" value="1"/>
</dbReference>
<dbReference type="Proteomes" id="UP000249453">
    <property type="component" value="Unassembled WGS sequence"/>
</dbReference>
<accession>A0A364JZI7</accession>
<proteinExistence type="predicted"/>
<comment type="caution">
    <text evidence="2">The sequence shown here is derived from an EMBL/GenBank/DDBJ whole genome shotgun (WGS) entry which is preliminary data.</text>
</comment>
<dbReference type="GO" id="GO:0009231">
    <property type="term" value="P:riboflavin biosynthetic process"/>
    <property type="evidence" value="ECO:0007669"/>
    <property type="project" value="InterPro"/>
</dbReference>
<dbReference type="InterPro" id="IPR024072">
    <property type="entry name" value="DHFR-like_dom_sf"/>
</dbReference>
<protein>
    <submittedName>
        <fullName evidence="2">Dihydrofolate reductase</fullName>
    </submittedName>
</protein>
<evidence type="ECO:0000313" key="2">
    <source>
        <dbReference type="EMBL" id="RAK33981.1"/>
    </source>
</evidence>
<dbReference type="AlphaFoldDB" id="A0A364JZI7"/>
<gene>
    <name evidence="2" type="ORF">C7374_101308</name>
</gene>
<dbReference type="InterPro" id="IPR002734">
    <property type="entry name" value="RibDG_C"/>
</dbReference>
<dbReference type="EMBL" id="QLMK01000001">
    <property type="protein sequence ID" value="RAK33981.1"/>
    <property type="molecule type" value="Genomic_DNA"/>
</dbReference>
<dbReference type="SUPFAM" id="SSF53597">
    <property type="entry name" value="Dihydrofolate reductase-like"/>
    <property type="match status" value="1"/>
</dbReference>
<keyword evidence="3" id="KW-1185">Reference proteome</keyword>
<evidence type="ECO:0000259" key="1">
    <source>
        <dbReference type="Pfam" id="PF01872"/>
    </source>
</evidence>
<sequence length="212" mass="23793">MRYIIVSAFISLDGVMQAPGGPEEDTSGGFSFGGWTFPYWDDALAEAMEETFSSPFDLLLGRKTYDIFAAHWPLVETDPQAENYNEENMLIADQFNQATKYVATHRPESLNWENSEPLGSDIVKRLQELKNADGKDLMVQGSSELVHQLFAHGLVDQLRLLTYPVILGVGKRLFDKSSNPTRFKLQRMKTSPSGVIMSIYERDGKIETGSFA</sequence>
<name>A0A364JZI7_9HYPH</name>
<dbReference type="Gene3D" id="3.40.430.10">
    <property type="entry name" value="Dihydrofolate Reductase, subunit A"/>
    <property type="match status" value="1"/>
</dbReference>
<evidence type="ECO:0000313" key="3">
    <source>
        <dbReference type="Proteomes" id="UP000249453"/>
    </source>
</evidence>